<dbReference type="InterPro" id="IPR045276">
    <property type="entry name" value="YbiO_bact"/>
</dbReference>
<dbReference type="Pfam" id="PF00924">
    <property type="entry name" value="MS_channel_2nd"/>
    <property type="match status" value="1"/>
</dbReference>
<evidence type="ECO:0000256" key="4">
    <source>
        <dbReference type="ARBA" id="ARBA00022692"/>
    </source>
</evidence>
<dbReference type="SUPFAM" id="SSF82861">
    <property type="entry name" value="Mechanosensitive channel protein MscS (YggB), transmembrane region"/>
    <property type="match status" value="1"/>
</dbReference>
<dbReference type="InterPro" id="IPR049278">
    <property type="entry name" value="MS_channel_C"/>
</dbReference>
<keyword evidence="3" id="KW-1003">Cell membrane</keyword>
<feature type="domain" description="Mechanosensitive ion channel transmembrane helices 2/3" evidence="12">
    <location>
        <begin position="172"/>
        <end position="212"/>
    </location>
</feature>
<proteinExistence type="inferred from homology"/>
<keyword evidence="5 8" id="KW-1133">Transmembrane helix</keyword>
<keyword evidence="9" id="KW-0732">Signal</keyword>
<keyword evidence="4 8" id="KW-0812">Transmembrane</keyword>
<feature type="domain" description="Mechanosensitive ion channel MscS" evidence="10">
    <location>
        <begin position="214"/>
        <end position="277"/>
    </location>
</feature>
<evidence type="ECO:0000256" key="6">
    <source>
        <dbReference type="ARBA" id="ARBA00023136"/>
    </source>
</evidence>
<evidence type="ECO:0000313" key="14">
    <source>
        <dbReference type="Proteomes" id="UP000680714"/>
    </source>
</evidence>
<comment type="caution">
    <text evidence="13">The sequence shown here is derived from an EMBL/GenBank/DDBJ whole genome shotgun (WGS) entry which is preliminary data.</text>
</comment>
<feature type="region of interest" description="Disordered" evidence="7">
    <location>
        <begin position="382"/>
        <end position="401"/>
    </location>
</feature>
<evidence type="ECO:0000256" key="8">
    <source>
        <dbReference type="SAM" id="Phobius"/>
    </source>
</evidence>
<protein>
    <submittedName>
        <fullName evidence="13">Mechanosensitive ion channel family protein</fullName>
    </submittedName>
</protein>
<dbReference type="InterPro" id="IPR011014">
    <property type="entry name" value="MscS_channel_TM-2"/>
</dbReference>
<dbReference type="InterPro" id="IPR011066">
    <property type="entry name" value="MscS_channel_C_sf"/>
</dbReference>
<name>A0ABS5IDL4_9PROT</name>
<feature type="transmembrane region" description="Helical" evidence="8">
    <location>
        <begin position="117"/>
        <end position="135"/>
    </location>
</feature>
<accession>A0ABS5IDL4</accession>
<reference evidence="13 14" key="1">
    <citation type="submission" date="2021-04" db="EMBL/GenBank/DDBJ databases">
        <title>Magnetospirillum sulfuroxidans sp. nov., a facultative chemolithoautotrophic sulfur-oxidizing alphaproteobacterium isolated from freshwater sediment and proposals for Paramagetospirillum gen. nov., and Magnetospirillaceae fam. nov.</title>
        <authorList>
            <person name="Koziaeva V."/>
            <person name="Geelhoed J.S."/>
            <person name="Sorokin D.Y."/>
            <person name="Grouzdev D.S."/>
        </authorList>
    </citation>
    <scope>NUCLEOTIDE SEQUENCE [LARGE SCALE GENOMIC DNA]</scope>
    <source>
        <strain evidence="13 14">J10</strain>
    </source>
</reference>
<evidence type="ECO:0000256" key="5">
    <source>
        <dbReference type="ARBA" id="ARBA00022989"/>
    </source>
</evidence>
<dbReference type="Pfam" id="PF21088">
    <property type="entry name" value="MS_channel_1st"/>
    <property type="match status" value="1"/>
</dbReference>
<sequence>MITMPKLPLFAVLLAFFLGLSASLPAPSLAQTTAAPDVEKLVATLEDDTARAKLVGQLKLLLQAQKGKPGAPAAAESNAGNLLNAIPDRIEKSMWSLLWYWGGGAAKWLSQGIGPRVIGGIISILSALTLAYVLWRVVAGAIHRYLEHTDKEGKAIERSRRVRTLLPLLRLVVRVVLTVMVSLIILSELGVNIAPLLAGAGVVGIAVGFGAQKLVQDIITGIFILVEDTISIGDVIRIDPHSGVVEAMSIRALQLRDANGNLHSIPFSSVDSVVNMSKKFAYAVFDVGIAYSEDVDRVIDVLKDLGAEMQADPLWGDKLLEPLEVLGLERFDASAVVVRARFRSKPLQQWAVMREFNRRMKRRFDADGIEFPFPQTTLWFGENADGSAPPAKVRTVQSISD</sequence>
<evidence type="ECO:0000259" key="12">
    <source>
        <dbReference type="Pfam" id="PF21088"/>
    </source>
</evidence>
<dbReference type="Pfam" id="PF21082">
    <property type="entry name" value="MS_channel_3rd"/>
    <property type="match status" value="1"/>
</dbReference>
<dbReference type="PANTHER" id="PTHR30460">
    <property type="entry name" value="MODERATE CONDUCTANCE MECHANOSENSITIVE CHANNEL YBIO"/>
    <property type="match status" value="1"/>
</dbReference>
<dbReference type="InterPro" id="IPR023408">
    <property type="entry name" value="MscS_beta-dom_sf"/>
</dbReference>
<evidence type="ECO:0000259" key="10">
    <source>
        <dbReference type="Pfam" id="PF00924"/>
    </source>
</evidence>
<feature type="chain" id="PRO_5045717901" evidence="9">
    <location>
        <begin position="31"/>
        <end position="401"/>
    </location>
</feature>
<feature type="transmembrane region" description="Helical" evidence="8">
    <location>
        <begin position="193"/>
        <end position="211"/>
    </location>
</feature>
<dbReference type="EMBL" id="JAGTUF010000011">
    <property type="protein sequence ID" value="MBR9972506.1"/>
    <property type="molecule type" value="Genomic_DNA"/>
</dbReference>
<feature type="signal peptide" evidence="9">
    <location>
        <begin position="1"/>
        <end position="30"/>
    </location>
</feature>
<evidence type="ECO:0000256" key="7">
    <source>
        <dbReference type="SAM" id="MobiDB-lite"/>
    </source>
</evidence>
<dbReference type="RefSeq" id="WP_211549325.1">
    <property type="nucleotide sequence ID" value="NZ_JAGTUF010000011.1"/>
</dbReference>
<dbReference type="SUPFAM" id="SSF50182">
    <property type="entry name" value="Sm-like ribonucleoproteins"/>
    <property type="match status" value="1"/>
</dbReference>
<dbReference type="InterPro" id="IPR010920">
    <property type="entry name" value="LSM_dom_sf"/>
</dbReference>
<dbReference type="PANTHER" id="PTHR30460:SF0">
    <property type="entry name" value="MODERATE CONDUCTANCE MECHANOSENSITIVE CHANNEL YBIO"/>
    <property type="match status" value="1"/>
</dbReference>
<dbReference type="Proteomes" id="UP000680714">
    <property type="component" value="Unassembled WGS sequence"/>
</dbReference>
<evidence type="ECO:0000256" key="3">
    <source>
        <dbReference type="ARBA" id="ARBA00022475"/>
    </source>
</evidence>
<dbReference type="InterPro" id="IPR049142">
    <property type="entry name" value="MS_channel_1st"/>
</dbReference>
<keyword evidence="6 8" id="KW-0472">Membrane</keyword>
<comment type="subcellular location">
    <subcellularLocation>
        <location evidence="1">Cell membrane</location>
        <topology evidence="1">Multi-pass membrane protein</topology>
    </subcellularLocation>
</comment>
<comment type="similarity">
    <text evidence="2">Belongs to the MscS (TC 1.A.23) family.</text>
</comment>
<evidence type="ECO:0000256" key="9">
    <source>
        <dbReference type="SAM" id="SignalP"/>
    </source>
</evidence>
<organism evidence="13 14">
    <name type="scientific">Magnetospirillum sulfuroxidans</name>
    <dbReference type="NCBI Taxonomy" id="611300"/>
    <lineage>
        <taxon>Bacteria</taxon>
        <taxon>Pseudomonadati</taxon>
        <taxon>Pseudomonadota</taxon>
        <taxon>Alphaproteobacteria</taxon>
        <taxon>Rhodospirillales</taxon>
        <taxon>Rhodospirillaceae</taxon>
        <taxon>Magnetospirillum</taxon>
    </lineage>
</organism>
<gene>
    <name evidence="13" type="ORF">KEC16_12350</name>
</gene>
<feature type="transmembrane region" description="Helical" evidence="8">
    <location>
        <begin position="168"/>
        <end position="187"/>
    </location>
</feature>
<evidence type="ECO:0000256" key="2">
    <source>
        <dbReference type="ARBA" id="ARBA00008017"/>
    </source>
</evidence>
<dbReference type="Gene3D" id="1.10.287.1260">
    <property type="match status" value="1"/>
</dbReference>
<feature type="domain" description="Mechanosensitive ion channel MscS C-terminal" evidence="11">
    <location>
        <begin position="284"/>
        <end position="371"/>
    </location>
</feature>
<evidence type="ECO:0000259" key="11">
    <source>
        <dbReference type="Pfam" id="PF21082"/>
    </source>
</evidence>
<dbReference type="SUPFAM" id="SSF82689">
    <property type="entry name" value="Mechanosensitive channel protein MscS (YggB), C-terminal domain"/>
    <property type="match status" value="1"/>
</dbReference>
<evidence type="ECO:0000256" key="1">
    <source>
        <dbReference type="ARBA" id="ARBA00004651"/>
    </source>
</evidence>
<evidence type="ECO:0000313" key="13">
    <source>
        <dbReference type="EMBL" id="MBR9972506.1"/>
    </source>
</evidence>
<dbReference type="Gene3D" id="3.30.70.100">
    <property type="match status" value="1"/>
</dbReference>
<keyword evidence="14" id="KW-1185">Reference proteome</keyword>
<dbReference type="InterPro" id="IPR006685">
    <property type="entry name" value="MscS_channel_2nd"/>
</dbReference>
<dbReference type="Gene3D" id="2.30.30.60">
    <property type="match status" value="1"/>
</dbReference>